<gene>
    <name evidence="1" type="ORF">QCA50_014646</name>
</gene>
<keyword evidence="2" id="KW-1185">Reference proteome</keyword>
<protein>
    <submittedName>
        <fullName evidence="1">Uncharacterized protein</fullName>
    </submittedName>
</protein>
<evidence type="ECO:0000313" key="2">
    <source>
        <dbReference type="Proteomes" id="UP001385951"/>
    </source>
</evidence>
<proteinExistence type="predicted"/>
<reference evidence="1 2" key="1">
    <citation type="submission" date="2022-09" db="EMBL/GenBank/DDBJ databases">
        <authorList>
            <person name="Palmer J.M."/>
        </authorList>
    </citation>
    <scope>NUCLEOTIDE SEQUENCE [LARGE SCALE GENOMIC DNA]</scope>
    <source>
        <strain evidence="1 2">DSM 7382</strain>
    </source>
</reference>
<dbReference type="EMBL" id="JASBNA010000036">
    <property type="protein sequence ID" value="KAK7682441.1"/>
    <property type="molecule type" value="Genomic_DNA"/>
</dbReference>
<organism evidence="1 2">
    <name type="scientific">Cerrena zonata</name>
    <dbReference type="NCBI Taxonomy" id="2478898"/>
    <lineage>
        <taxon>Eukaryota</taxon>
        <taxon>Fungi</taxon>
        <taxon>Dikarya</taxon>
        <taxon>Basidiomycota</taxon>
        <taxon>Agaricomycotina</taxon>
        <taxon>Agaricomycetes</taxon>
        <taxon>Polyporales</taxon>
        <taxon>Cerrenaceae</taxon>
        <taxon>Cerrena</taxon>
    </lineage>
</organism>
<comment type="caution">
    <text evidence="1">The sequence shown here is derived from an EMBL/GenBank/DDBJ whole genome shotgun (WGS) entry which is preliminary data.</text>
</comment>
<dbReference type="AlphaFoldDB" id="A0AAW0FYK3"/>
<evidence type="ECO:0000313" key="1">
    <source>
        <dbReference type="EMBL" id="KAK7682441.1"/>
    </source>
</evidence>
<name>A0AAW0FYK3_9APHY</name>
<sequence>MPDNTHQAIQWSEEDPLVIEEPEEPVFKIIDKNTGKPQLTEQQKAAKHIQINMTAGFVPAKGTKVLNITSSEPGRRKGAKHHSAAKPVNRFVDAVSKQQDNQAGGEDHLQGFVWNETLTCAYDSLWTILLGAYKDDVVGWNETVKDENASLALFTQLIDQTKSEEKTLEQARDQLRQYFHSINPVYFPVLATTSGTGIDNLCSEMFVQPQPIMTVNLTCISCDLIYQYHDTGFRVWDCAPGFWRGNIHRQGSYKYAPLQSWIPVLLHEMTRQRCPDCNSHLQRHYHYDIFSSFLAFNVFLSLPKLDSEIDIQGKLYRLCGVVYHGDFHFTSRIMTADSKVWHYDGMTRQGVCKYEGLLENMEPSVLRKAYGKTMSMALYIKK</sequence>
<dbReference type="Proteomes" id="UP001385951">
    <property type="component" value="Unassembled WGS sequence"/>
</dbReference>
<accession>A0AAW0FYK3</accession>